<dbReference type="EMBL" id="CP000453">
    <property type="protein sequence ID" value="ABI57232.1"/>
    <property type="molecule type" value="Genomic_DNA"/>
</dbReference>
<dbReference type="HOGENOM" id="CLU_116657_0_0_6"/>
<organism evidence="1 2">
    <name type="scientific">Alkalilimnicola ehrlichii (strain ATCC BAA-1101 / DSM 17681 / MLHE-1)</name>
    <dbReference type="NCBI Taxonomy" id="187272"/>
    <lineage>
        <taxon>Bacteria</taxon>
        <taxon>Pseudomonadati</taxon>
        <taxon>Pseudomonadota</taxon>
        <taxon>Gammaproteobacteria</taxon>
        <taxon>Chromatiales</taxon>
        <taxon>Ectothiorhodospiraceae</taxon>
        <taxon>Alkalilimnicola</taxon>
    </lineage>
</organism>
<dbReference type="Pfam" id="PF06853">
    <property type="entry name" value="DUF1249"/>
    <property type="match status" value="1"/>
</dbReference>
<accession>Q0A7F5</accession>
<dbReference type="InterPro" id="IPR009659">
    <property type="entry name" value="DUF1249"/>
</dbReference>
<sequence>MVRSGPMMHLSPALDRQRAGPSFSGLMELYESNYLFLRRLLPEAEHGLCRVSPMARGAALHAELLESTPYTRTYFLTHQFAGGAALGPEALPALRVRIYYDARVAEVVGRGRRGKARDQGPSLAWRWRANRFLNRWLRFCLGEGHRFDSPVV</sequence>
<dbReference type="KEGG" id="aeh:Mlg_1888"/>
<proteinExistence type="predicted"/>
<evidence type="ECO:0008006" key="3">
    <source>
        <dbReference type="Google" id="ProtNLM"/>
    </source>
</evidence>
<gene>
    <name evidence="1" type="ordered locus">Mlg_1888</name>
</gene>
<dbReference type="PANTHER" id="PTHR38774:SF1">
    <property type="entry name" value="CYTOPLASMIC PROTEIN"/>
    <property type="match status" value="1"/>
</dbReference>
<protein>
    <recommendedName>
        <fullName evidence="3">DUF1249 domain-containing protein</fullName>
    </recommendedName>
</protein>
<evidence type="ECO:0000313" key="2">
    <source>
        <dbReference type="Proteomes" id="UP000001962"/>
    </source>
</evidence>
<evidence type="ECO:0000313" key="1">
    <source>
        <dbReference type="EMBL" id="ABI57232.1"/>
    </source>
</evidence>
<keyword evidence="2" id="KW-1185">Reference proteome</keyword>
<dbReference type="Proteomes" id="UP000001962">
    <property type="component" value="Chromosome"/>
</dbReference>
<reference evidence="2" key="1">
    <citation type="submission" date="2006-08" db="EMBL/GenBank/DDBJ databases">
        <title>Complete sequence of Alkalilimnicola ehrilichei MLHE-1.</title>
        <authorList>
            <person name="Copeland A."/>
            <person name="Lucas S."/>
            <person name="Lapidus A."/>
            <person name="Barry K."/>
            <person name="Detter J.C."/>
            <person name="Glavina del Rio T."/>
            <person name="Hammon N."/>
            <person name="Israni S."/>
            <person name="Dalin E."/>
            <person name="Tice H."/>
            <person name="Pitluck S."/>
            <person name="Sims D."/>
            <person name="Brettin T."/>
            <person name="Bruce D."/>
            <person name="Han C."/>
            <person name="Tapia R."/>
            <person name="Gilna P."/>
            <person name="Schmutz J."/>
            <person name="Larimer F."/>
            <person name="Land M."/>
            <person name="Hauser L."/>
            <person name="Kyrpides N."/>
            <person name="Mikhailova N."/>
            <person name="Oremland R.S."/>
            <person name="Hoeft S.E."/>
            <person name="Switzer-Blum J."/>
            <person name="Kulp T."/>
            <person name="King G."/>
            <person name="Tabita R."/>
            <person name="Witte B."/>
            <person name="Santini J.M."/>
            <person name="Basu P."/>
            <person name="Hollibaugh J.T."/>
            <person name="Xie G."/>
            <person name="Stolz J.F."/>
            <person name="Richardson P."/>
        </authorList>
    </citation>
    <scope>NUCLEOTIDE SEQUENCE [LARGE SCALE GENOMIC DNA]</scope>
    <source>
        <strain evidence="2">ATCC BAA-1101 / DSM 17681 / MLHE-1</strain>
    </source>
</reference>
<dbReference type="PANTHER" id="PTHR38774">
    <property type="entry name" value="CYTOPLASMIC PROTEIN-RELATED"/>
    <property type="match status" value="1"/>
</dbReference>
<dbReference type="AlphaFoldDB" id="Q0A7F5"/>
<dbReference type="eggNOG" id="COG3151">
    <property type="taxonomic scope" value="Bacteria"/>
</dbReference>
<name>Q0A7F5_ALKEH</name>